<dbReference type="AlphaFoldDB" id="A0A2V3IN19"/>
<keyword evidence="4" id="KW-0813">Transport</keyword>
<dbReference type="OrthoDB" id="3606at2759"/>
<evidence type="ECO:0000313" key="9">
    <source>
        <dbReference type="EMBL" id="PXF43468.1"/>
    </source>
</evidence>
<dbReference type="PANTHER" id="PTHR21443">
    <property type="entry name" value="CONSERVED OLIGOMERIC GOLGI COMPLEX COMPONENT 7"/>
    <property type="match status" value="1"/>
</dbReference>
<dbReference type="Proteomes" id="UP000247409">
    <property type="component" value="Unassembled WGS sequence"/>
</dbReference>
<proteinExistence type="inferred from homology"/>
<gene>
    <name evidence="9" type="ORF">BWQ96_06761</name>
</gene>
<evidence type="ECO:0000256" key="7">
    <source>
        <dbReference type="ARBA" id="ARBA00023136"/>
    </source>
</evidence>
<evidence type="ECO:0000256" key="3">
    <source>
        <dbReference type="ARBA" id="ARBA00020984"/>
    </source>
</evidence>
<reference evidence="9 10" key="1">
    <citation type="journal article" date="2018" name="Mol. Biol. Evol.">
        <title>Analysis of the draft genome of the red seaweed Gracilariopsis chorda provides insights into genome size evolution in Rhodophyta.</title>
        <authorList>
            <person name="Lee J."/>
            <person name="Yang E.C."/>
            <person name="Graf L."/>
            <person name="Yang J.H."/>
            <person name="Qiu H."/>
            <person name="Zel Zion U."/>
            <person name="Chan C.X."/>
            <person name="Stephens T.G."/>
            <person name="Weber A.P.M."/>
            <person name="Boo G.H."/>
            <person name="Boo S.M."/>
            <person name="Kim K.M."/>
            <person name="Shin Y."/>
            <person name="Jung M."/>
            <person name="Lee S.J."/>
            <person name="Yim H.S."/>
            <person name="Lee J.H."/>
            <person name="Bhattacharya D."/>
            <person name="Yoon H.S."/>
        </authorList>
    </citation>
    <scope>NUCLEOTIDE SEQUENCE [LARGE SCALE GENOMIC DNA]</scope>
    <source>
        <strain evidence="9 10">SKKU-2015</strain>
        <tissue evidence="9">Whole body</tissue>
    </source>
</reference>
<comment type="subcellular location">
    <subcellularLocation>
        <location evidence="1">Golgi apparatus membrane</location>
        <topology evidence="1">Peripheral membrane protein</topology>
    </subcellularLocation>
</comment>
<keyword evidence="10" id="KW-1185">Reference proteome</keyword>
<dbReference type="InterPro" id="IPR019335">
    <property type="entry name" value="COG7"/>
</dbReference>
<dbReference type="GO" id="GO:0006890">
    <property type="term" value="P:retrograde vesicle-mediated transport, Golgi to endoplasmic reticulum"/>
    <property type="evidence" value="ECO:0007669"/>
    <property type="project" value="TreeGrafter"/>
</dbReference>
<comment type="caution">
    <text evidence="9">The sequence shown here is derived from an EMBL/GenBank/DDBJ whole genome shotgun (WGS) entry which is preliminary data.</text>
</comment>
<dbReference type="EMBL" id="NBIV01000124">
    <property type="protein sequence ID" value="PXF43468.1"/>
    <property type="molecule type" value="Genomic_DNA"/>
</dbReference>
<protein>
    <recommendedName>
        <fullName evidence="3">Conserved oligomeric Golgi complex subunit 7</fullName>
    </recommendedName>
    <alternativeName>
        <fullName evidence="8">Component of oligomeric Golgi complex 7</fullName>
    </alternativeName>
</protein>
<evidence type="ECO:0000256" key="4">
    <source>
        <dbReference type="ARBA" id="ARBA00022448"/>
    </source>
</evidence>
<dbReference type="GO" id="GO:0000139">
    <property type="term" value="C:Golgi membrane"/>
    <property type="evidence" value="ECO:0007669"/>
    <property type="project" value="UniProtKB-SubCell"/>
</dbReference>
<evidence type="ECO:0000256" key="2">
    <source>
        <dbReference type="ARBA" id="ARBA00005831"/>
    </source>
</evidence>
<dbReference type="STRING" id="448386.A0A2V3IN19"/>
<keyword evidence="7" id="KW-0472">Membrane</keyword>
<dbReference type="PANTHER" id="PTHR21443:SF0">
    <property type="entry name" value="CONSERVED OLIGOMERIC GOLGI COMPLEX SUBUNIT 7"/>
    <property type="match status" value="1"/>
</dbReference>
<name>A0A2V3IN19_9FLOR</name>
<dbReference type="GO" id="GO:0006886">
    <property type="term" value="P:intracellular protein transport"/>
    <property type="evidence" value="ECO:0007669"/>
    <property type="project" value="InterPro"/>
</dbReference>
<evidence type="ECO:0000256" key="5">
    <source>
        <dbReference type="ARBA" id="ARBA00022927"/>
    </source>
</evidence>
<dbReference type="GO" id="GO:0007030">
    <property type="term" value="P:Golgi organization"/>
    <property type="evidence" value="ECO:0007669"/>
    <property type="project" value="TreeGrafter"/>
</dbReference>
<dbReference type="GO" id="GO:0017119">
    <property type="term" value="C:Golgi transport complex"/>
    <property type="evidence" value="ECO:0007669"/>
    <property type="project" value="InterPro"/>
</dbReference>
<evidence type="ECO:0000256" key="6">
    <source>
        <dbReference type="ARBA" id="ARBA00023034"/>
    </source>
</evidence>
<evidence type="ECO:0000256" key="1">
    <source>
        <dbReference type="ARBA" id="ARBA00004395"/>
    </source>
</evidence>
<keyword evidence="6" id="KW-0333">Golgi apparatus</keyword>
<dbReference type="Pfam" id="PF10191">
    <property type="entry name" value="COG7"/>
    <property type="match status" value="2"/>
</dbReference>
<accession>A0A2V3IN19</accession>
<sequence length="811" mass="89219">MSSTDASVLRSQDFDVDPDSFHPSTWLNSVLSQAQSTRPQPTLSELLDSTNDELREAHQTLDQSLKSALAAIPWVVRETERVRQRATLLRTSVDGVGERVAGVETSVVSSVKTIADADTVVRRVQDTAHLLNTAVTVDTLLDRLSSLLASSAADGADLVQAADLVAQLRTSLLPLRHISEFNSRVSKLDEADASLEQLAKPQLQRALEQRNTAAARNARIVYDHAGRENAFRTQYGSLRAAEVRSIWSRAWSSLRDDAIDSHSLVPSQSLQANLSSPRADKAMQVFYGKLEEMLIAEREWLLDAFPDLCDVVLPELVSESMRQLSPPVAVNIGDASDENLYAVAVRSVLSGNRIGRILLPDAAEFVSAGDFDEQQDRTTADEEVYLAIIDAISALLLPYRKFWDNFSLVSIRSARMKAQCLELPNVDSVAGTSSTVPKPTRYCPSLSLIAKDVDSLSKDALALLDKMLTNLNQRTCGIGIDVMKKTCTAIASELSTRILVSLRLPTRLTDIDEWTSISDVLRLLISTSTFKRTWDARKESLFAVAIGTATPVLEVASVVQGSRTKRIRQFLIQAEGTPAEAGVIWELVRDAGLSARTVSEFELLEGIDDFNSLVEVIHRLVYERMFSGVTERFKTFNGQDFWNVDGDDETLASVSSSPLSYATEVADYLMTVPQQLEPFVPDEEEAQYAMPKSPYVFCKNSGTFDEELSFAGMWISVLALATMEHYVEKVASLSRLSESGTRQLATDVDYICNVIASLGVSPSSEMTLISRLLEAKPDKSSILDALDGYTTVEHKKLARRIAAVRGINVPL</sequence>
<keyword evidence="5" id="KW-0653">Protein transport</keyword>
<evidence type="ECO:0000313" key="10">
    <source>
        <dbReference type="Proteomes" id="UP000247409"/>
    </source>
</evidence>
<organism evidence="9 10">
    <name type="scientific">Gracilariopsis chorda</name>
    <dbReference type="NCBI Taxonomy" id="448386"/>
    <lineage>
        <taxon>Eukaryota</taxon>
        <taxon>Rhodophyta</taxon>
        <taxon>Florideophyceae</taxon>
        <taxon>Rhodymeniophycidae</taxon>
        <taxon>Gracilariales</taxon>
        <taxon>Gracilariaceae</taxon>
        <taxon>Gracilariopsis</taxon>
    </lineage>
</organism>
<evidence type="ECO:0000256" key="8">
    <source>
        <dbReference type="ARBA" id="ARBA00031345"/>
    </source>
</evidence>
<comment type="similarity">
    <text evidence="2">Belongs to the COG7 family.</text>
</comment>